<dbReference type="STRING" id="92947.BVG79_00198"/>
<feature type="transmembrane region" description="Helical" evidence="1">
    <location>
        <begin position="508"/>
        <end position="526"/>
    </location>
</feature>
<dbReference type="Proteomes" id="UP000242447">
    <property type="component" value="Chromosome"/>
</dbReference>
<evidence type="ECO:0000256" key="1">
    <source>
        <dbReference type="SAM" id="Phobius"/>
    </source>
</evidence>
<keyword evidence="1" id="KW-0812">Transmembrane</keyword>
<dbReference type="Gene3D" id="3.90.550.60">
    <property type="match status" value="1"/>
</dbReference>
<name>A0A1W6NWC1_9RHOB</name>
<evidence type="ECO:0000313" key="3">
    <source>
        <dbReference type="Proteomes" id="UP000242447"/>
    </source>
</evidence>
<gene>
    <name evidence="2" type="ORF">BVG79_00198</name>
</gene>
<evidence type="ECO:0000313" key="2">
    <source>
        <dbReference type="EMBL" id="ARO13558.1"/>
    </source>
</evidence>
<keyword evidence="1" id="KW-0472">Membrane</keyword>
<dbReference type="RefSeq" id="WP_236951384.1">
    <property type="nucleotide sequence ID" value="NZ_CP019937.1"/>
</dbReference>
<sequence length="555" mass="60972">MLRAIVFMAGANLDAQDFVLQHFSVAARIYGDGQPVDFSDTWGDLVNTLKWSTLTTAGSLRFQLIGRGRYSLHLTALRAGGAVALPVIHGIAGQALTLPIGDVLQIAVRAQGDLRVMGCTLLGAQPAQVADLAICIPAYGAGRGLATKLEVIVDYMCRFPLGRFCRVIVVDQGLSEGICPFEGLQVIRQPNLGGAGGFARALSASQGASHCLFTDDDAGISAEALHRTHAFLSLATGADIAVAGAMTTRQRPDRIWENGAVFDRFCNGLFRDVARDDVDALAELERQTAQSAWQRQSALYGGWWFFAFARAHVRVWPFPYFLRGDDIGFSLANRFRIATLNGVHAAQDDFALKEGPQSLFYDLRGHLVHHMVFAQLALGRFAVGWIGALFVLRSLARFRYDEAEALLIAWRDVIAGPRRFALAPDAQPQRARIAALPRGAAHDLPAGGRSQRMPLWYWMATINGQLLPGGRGIAHLPALRRRDMAAIWGARAIAIEGEPVAARDRRRFFPLFLQFVAVWLLFILRFKHLVRAYRAAYPQLTTQQAWEGYASTVKP</sequence>
<protein>
    <recommendedName>
        <fullName evidence="4">Glycosyltransferase</fullName>
    </recommendedName>
</protein>
<organism evidence="2 3">
    <name type="scientific">Ketogulonicigenium robustum</name>
    <dbReference type="NCBI Taxonomy" id="92947"/>
    <lineage>
        <taxon>Bacteria</taxon>
        <taxon>Pseudomonadati</taxon>
        <taxon>Pseudomonadota</taxon>
        <taxon>Alphaproteobacteria</taxon>
        <taxon>Rhodobacterales</taxon>
        <taxon>Roseobacteraceae</taxon>
        <taxon>Ketogulonicigenium</taxon>
    </lineage>
</organism>
<feature type="transmembrane region" description="Helical" evidence="1">
    <location>
        <begin position="372"/>
        <end position="392"/>
    </location>
</feature>
<dbReference type="AlphaFoldDB" id="A0A1W6NWC1"/>
<dbReference type="SUPFAM" id="SSF53448">
    <property type="entry name" value="Nucleotide-diphospho-sugar transferases"/>
    <property type="match status" value="1"/>
</dbReference>
<reference evidence="2 3" key="1">
    <citation type="submission" date="2017-02" db="EMBL/GenBank/DDBJ databases">
        <title>Ketogulonicigenium robustum SPU B003 Genome sequencing and assembly.</title>
        <authorList>
            <person name="Li Y."/>
            <person name="Liu L."/>
            <person name="Wang C."/>
            <person name="Zhang M."/>
            <person name="Zhang T."/>
            <person name="Zhang Y."/>
        </authorList>
    </citation>
    <scope>NUCLEOTIDE SEQUENCE [LARGE SCALE GENOMIC DNA]</scope>
    <source>
        <strain evidence="2 3">SPU_B003</strain>
    </source>
</reference>
<dbReference type="KEGG" id="kro:BVG79_00198"/>
<dbReference type="CDD" id="cd00761">
    <property type="entry name" value="Glyco_tranf_GTA_type"/>
    <property type="match status" value="1"/>
</dbReference>
<keyword evidence="3" id="KW-1185">Reference proteome</keyword>
<dbReference type="EMBL" id="CP019937">
    <property type="protein sequence ID" value="ARO13558.1"/>
    <property type="molecule type" value="Genomic_DNA"/>
</dbReference>
<evidence type="ECO:0008006" key="4">
    <source>
        <dbReference type="Google" id="ProtNLM"/>
    </source>
</evidence>
<accession>A0A1W6NWC1</accession>
<keyword evidence="1" id="KW-1133">Transmembrane helix</keyword>
<dbReference type="InterPro" id="IPR029044">
    <property type="entry name" value="Nucleotide-diphossugar_trans"/>
</dbReference>
<proteinExistence type="predicted"/>